<dbReference type="EMBL" id="JAGINW010000001">
    <property type="protein sequence ID" value="MBP2328644.1"/>
    <property type="molecule type" value="Genomic_DNA"/>
</dbReference>
<feature type="region of interest" description="Disordered" evidence="1">
    <location>
        <begin position="50"/>
        <end position="73"/>
    </location>
</feature>
<protein>
    <submittedName>
        <fullName evidence="2">Uncharacterized protein</fullName>
    </submittedName>
</protein>
<name>A0ABS4TXD0_9PSEU</name>
<organism evidence="2 3">
    <name type="scientific">Kibdelosporangium banguiense</name>
    <dbReference type="NCBI Taxonomy" id="1365924"/>
    <lineage>
        <taxon>Bacteria</taxon>
        <taxon>Bacillati</taxon>
        <taxon>Actinomycetota</taxon>
        <taxon>Actinomycetes</taxon>
        <taxon>Pseudonocardiales</taxon>
        <taxon>Pseudonocardiaceae</taxon>
        <taxon>Kibdelosporangium</taxon>
    </lineage>
</organism>
<dbReference type="Proteomes" id="UP001519332">
    <property type="component" value="Unassembled WGS sequence"/>
</dbReference>
<evidence type="ECO:0000313" key="3">
    <source>
        <dbReference type="Proteomes" id="UP001519332"/>
    </source>
</evidence>
<accession>A0ABS4TXD0</accession>
<sequence length="73" mass="7654">MRHSRLWAFGGNGAAIFAFGDARNDLSDGPQPPSDSVRHVLGNAYTHHCEETSGQHENPAPADIGSAVSVPDG</sequence>
<comment type="caution">
    <text evidence="2">The sequence shown here is derived from an EMBL/GenBank/DDBJ whole genome shotgun (WGS) entry which is preliminary data.</text>
</comment>
<reference evidence="2 3" key="1">
    <citation type="submission" date="2021-03" db="EMBL/GenBank/DDBJ databases">
        <title>Sequencing the genomes of 1000 actinobacteria strains.</title>
        <authorList>
            <person name="Klenk H.-P."/>
        </authorList>
    </citation>
    <scope>NUCLEOTIDE SEQUENCE [LARGE SCALE GENOMIC DNA]</scope>
    <source>
        <strain evidence="2 3">DSM 46670</strain>
    </source>
</reference>
<evidence type="ECO:0000256" key="1">
    <source>
        <dbReference type="SAM" id="MobiDB-lite"/>
    </source>
</evidence>
<proteinExistence type="predicted"/>
<keyword evidence="3" id="KW-1185">Reference proteome</keyword>
<dbReference type="RefSeq" id="WP_209645595.1">
    <property type="nucleotide sequence ID" value="NZ_JAGINW010000001.1"/>
</dbReference>
<gene>
    <name evidence="2" type="ORF">JOF56_009029</name>
</gene>
<evidence type="ECO:0000313" key="2">
    <source>
        <dbReference type="EMBL" id="MBP2328644.1"/>
    </source>
</evidence>